<keyword evidence="5" id="KW-0456">Lyase</keyword>
<dbReference type="SUPFAM" id="SSF49785">
    <property type="entry name" value="Galactose-binding domain-like"/>
    <property type="match status" value="2"/>
</dbReference>
<dbReference type="InterPro" id="IPR047233">
    <property type="entry name" value="UAH_cupin"/>
</dbReference>
<dbReference type="PANTHER" id="PTHR12045:SF3">
    <property type="entry name" value="INACTIVE ALLANTOICASE-RELATED"/>
    <property type="match status" value="1"/>
</dbReference>
<evidence type="ECO:0000313" key="9">
    <source>
        <dbReference type="Proteomes" id="UP000266861"/>
    </source>
</evidence>
<dbReference type="InterPro" id="IPR024060">
    <property type="entry name" value="Ureidoglycolate_lyase_dom_sf"/>
</dbReference>
<dbReference type="Pfam" id="PF03561">
    <property type="entry name" value="Allantoicase"/>
    <property type="match status" value="2"/>
</dbReference>
<dbReference type="Pfam" id="PF04115">
    <property type="entry name" value="Ureidogly_lyase"/>
    <property type="match status" value="1"/>
</dbReference>
<evidence type="ECO:0000256" key="5">
    <source>
        <dbReference type="ARBA" id="ARBA00023239"/>
    </source>
</evidence>
<keyword evidence="4" id="KW-0378">Hydrolase</keyword>
<name>A0A397IUG2_9GLOM</name>
<evidence type="ECO:0000259" key="7">
    <source>
        <dbReference type="Pfam" id="PF03561"/>
    </source>
</evidence>
<dbReference type="GO" id="GO:0050385">
    <property type="term" value="F:ureidoglycolate lyase activity"/>
    <property type="evidence" value="ECO:0007669"/>
    <property type="project" value="UniProtKB-EC"/>
</dbReference>
<dbReference type="InterPro" id="IPR015908">
    <property type="entry name" value="Allantoicase_dom"/>
</dbReference>
<feature type="domain" description="Allantoicase" evidence="7">
    <location>
        <begin position="32"/>
        <end position="179"/>
    </location>
</feature>
<dbReference type="GO" id="GO:0000256">
    <property type="term" value="P:allantoin catabolic process"/>
    <property type="evidence" value="ECO:0007669"/>
    <property type="project" value="InterPro"/>
</dbReference>
<dbReference type="GO" id="GO:0004037">
    <property type="term" value="F:allantoicase activity"/>
    <property type="evidence" value="ECO:0007669"/>
    <property type="project" value="InterPro"/>
</dbReference>
<protein>
    <recommendedName>
        <fullName evidence="7">Allantoicase domain-containing protein</fullName>
    </recommendedName>
</protein>
<proteinExistence type="inferred from homology"/>
<dbReference type="EMBL" id="PQFF01000149">
    <property type="protein sequence ID" value="RHZ78657.1"/>
    <property type="molecule type" value="Genomic_DNA"/>
</dbReference>
<evidence type="ECO:0000256" key="6">
    <source>
        <dbReference type="ARBA" id="ARBA00047684"/>
    </source>
</evidence>
<comment type="subunit">
    <text evidence="2">Homodimer.</text>
</comment>
<comment type="caution">
    <text evidence="8">The sequence shown here is derived from an EMBL/GenBank/DDBJ whole genome shotgun (WGS) entry which is preliminary data.</text>
</comment>
<dbReference type="OrthoDB" id="10266039at2759"/>
<dbReference type="NCBIfam" id="TIGR02961">
    <property type="entry name" value="allantoicase"/>
    <property type="match status" value="1"/>
</dbReference>
<dbReference type="SUPFAM" id="SSF51182">
    <property type="entry name" value="RmlC-like cupins"/>
    <property type="match status" value="1"/>
</dbReference>
<evidence type="ECO:0000256" key="4">
    <source>
        <dbReference type="ARBA" id="ARBA00022801"/>
    </source>
</evidence>
<dbReference type="Proteomes" id="UP000266861">
    <property type="component" value="Unassembled WGS sequence"/>
</dbReference>
<evidence type="ECO:0000256" key="2">
    <source>
        <dbReference type="ARBA" id="ARBA00011738"/>
    </source>
</evidence>
<dbReference type="InterPro" id="IPR008979">
    <property type="entry name" value="Galactose-bd-like_sf"/>
</dbReference>
<keyword evidence="9" id="KW-1185">Reference proteome</keyword>
<sequence>MPPQGIKFSKLDITNGQLLEKKYVNLASATLGSSVEECSDEFFAEAINLLKPEKPIRDAGRFTERGAWYDGWESRRHNPAFDWVVIKLGYTGYITGFNIDTSHFNGNHAPITNVEVCYSENNLIHSDDIEWTEVLPKSTLGPSSEHYFEIPMTQQKVSHVRLNIYPDGGVARFRVYGVVSAKWPSDPTTPIDLAFIGNEARIVTCSDQHYAKVENILLPGRGVDMSDGWETKRSRQKNHTDWVIVKLGSPGYLEYVEIDTAFYIGNYPESASLEACYSKSSIPGEITEWTQILVRSMLGPHKQHFFKLSSNDKKFSHVRLIIYPDGGIKRLRIIGRQKYSPDNSDNSFLLLNKFNDSPVLSHIIIAQPLTYESYAPYGHIIQSFGEPHAITNSMTTVAHNIRVTPANQGTARKYNNIAPVINIRQNDIISKKKNNEDAQFISKAVPNLSLYRCLPVKTLPFKVKLLERHLYSSQAFIPMCGGTKVQSYLIVVCLSDHDGKPDLKTLKSFLCSSSQGINYYPGVWHHPMIALDETTNFVCLTHESGVPNQDCEEISISSHNIEIKINNLHNVK</sequence>
<dbReference type="InterPro" id="IPR005164">
    <property type="entry name" value="Allantoicase"/>
</dbReference>
<gene>
    <name evidence="8" type="ORF">Glove_158g39</name>
</gene>
<feature type="domain" description="Allantoicase" evidence="7">
    <location>
        <begin position="200"/>
        <end position="337"/>
    </location>
</feature>
<dbReference type="InterPro" id="IPR007247">
    <property type="entry name" value="Ureidogly_lyase"/>
</dbReference>
<evidence type="ECO:0000313" key="8">
    <source>
        <dbReference type="EMBL" id="RHZ78657.1"/>
    </source>
</evidence>
<organism evidence="8 9">
    <name type="scientific">Diversispora epigaea</name>
    <dbReference type="NCBI Taxonomy" id="1348612"/>
    <lineage>
        <taxon>Eukaryota</taxon>
        <taxon>Fungi</taxon>
        <taxon>Fungi incertae sedis</taxon>
        <taxon>Mucoromycota</taxon>
        <taxon>Glomeromycotina</taxon>
        <taxon>Glomeromycetes</taxon>
        <taxon>Diversisporales</taxon>
        <taxon>Diversisporaceae</taxon>
        <taxon>Diversispora</taxon>
    </lineage>
</organism>
<dbReference type="GO" id="GO:0006144">
    <property type="term" value="P:purine nucleobase metabolic process"/>
    <property type="evidence" value="ECO:0007669"/>
    <property type="project" value="UniProtKB-KW"/>
</dbReference>
<accession>A0A397IUG2</accession>
<dbReference type="AlphaFoldDB" id="A0A397IUG2"/>
<comment type="similarity">
    <text evidence="1">Belongs to the allantoicase family.</text>
</comment>
<evidence type="ECO:0000256" key="3">
    <source>
        <dbReference type="ARBA" id="ARBA00022631"/>
    </source>
</evidence>
<dbReference type="HAMAP" id="MF_00813">
    <property type="entry name" value="Allantoicase"/>
    <property type="match status" value="1"/>
</dbReference>
<evidence type="ECO:0000256" key="1">
    <source>
        <dbReference type="ARBA" id="ARBA00009242"/>
    </source>
</evidence>
<dbReference type="Gene3D" id="2.60.120.260">
    <property type="entry name" value="Galactose-binding domain-like"/>
    <property type="match status" value="2"/>
</dbReference>
<dbReference type="GO" id="GO:0004848">
    <property type="term" value="F:ureidoglycolate hydrolase activity"/>
    <property type="evidence" value="ECO:0007669"/>
    <property type="project" value="InterPro"/>
</dbReference>
<dbReference type="FunFam" id="2.60.120.260:FF:000059">
    <property type="entry name" value="Probable allantoicase"/>
    <property type="match status" value="1"/>
</dbReference>
<keyword evidence="3" id="KW-0659">Purine metabolism</keyword>
<dbReference type="InterPro" id="IPR011051">
    <property type="entry name" value="RmlC_Cupin_sf"/>
</dbReference>
<reference evidence="8 9" key="1">
    <citation type="submission" date="2018-08" db="EMBL/GenBank/DDBJ databases">
        <title>Genome and evolution of the arbuscular mycorrhizal fungus Diversispora epigaea (formerly Glomus versiforme) and its bacterial endosymbionts.</title>
        <authorList>
            <person name="Sun X."/>
            <person name="Fei Z."/>
            <person name="Harrison M."/>
        </authorList>
    </citation>
    <scope>NUCLEOTIDE SEQUENCE [LARGE SCALE GENOMIC DNA]</scope>
    <source>
        <strain evidence="8 9">IT104</strain>
    </source>
</reference>
<dbReference type="PANTHER" id="PTHR12045">
    <property type="entry name" value="ALLANTOICASE"/>
    <property type="match status" value="1"/>
</dbReference>
<dbReference type="CDD" id="cd20298">
    <property type="entry name" value="cupin_UAH"/>
    <property type="match status" value="1"/>
</dbReference>
<comment type="catalytic activity">
    <reaction evidence="6">
        <text>(S)-ureidoglycolate = urea + glyoxylate</text>
        <dbReference type="Rhea" id="RHEA:11304"/>
        <dbReference type="ChEBI" id="CHEBI:16199"/>
        <dbReference type="ChEBI" id="CHEBI:36655"/>
        <dbReference type="ChEBI" id="CHEBI:57296"/>
        <dbReference type="EC" id="4.3.2.3"/>
    </reaction>
</comment>
<dbReference type="STRING" id="1348612.A0A397IUG2"/>
<dbReference type="Gene3D" id="2.60.120.480">
    <property type="entry name" value="Ureidoglycolate hydrolase"/>
    <property type="match status" value="1"/>
</dbReference>